<dbReference type="AlphaFoldDB" id="A0A6C0M2L5"/>
<name>A0A6C0M2L5_9ZZZZ</name>
<organism evidence="1">
    <name type="scientific">viral metagenome</name>
    <dbReference type="NCBI Taxonomy" id="1070528"/>
    <lineage>
        <taxon>unclassified sequences</taxon>
        <taxon>metagenomes</taxon>
        <taxon>organismal metagenomes</taxon>
    </lineage>
</organism>
<protein>
    <submittedName>
        <fullName evidence="1">Uncharacterized protein</fullName>
    </submittedName>
</protein>
<dbReference type="EMBL" id="MN740639">
    <property type="protein sequence ID" value="QHU36548.1"/>
    <property type="molecule type" value="Genomic_DNA"/>
</dbReference>
<proteinExistence type="predicted"/>
<reference evidence="1" key="1">
    <citation type="journal article" date="2020" name="Nature">
        <title>Giant virus diversity and host interactions through global metagenomics.</title>
        <authorList>
            <person name="Schulz F."/>
            <person name="Roux S."/>
            <person name="Paez-Espino D."/>
            <person name="Jungbluth S."/>
            <person name="Walsh D.A."/>
            <person name="Denef V.J."/>
            <person name="McMahon K.D."/>
            <person name="Konstantinidis K.T."/>
            <person name="Eloe-Fadrosh E.A."/>
            <person name="Kyrpides N.C."/>
            <person name="Woyke T."/>
        </authorList>
    </citation>
    <scope>NUCLEOTIDE SEQUENCE</scope>
    <source>
        <strain evidence="1">GVMAG-S-1035231-58</strain>
    </source>
</reference>
<accession>A0A6C0M2L5</accession>
<sequence>MEHLRTLIQHFKDKHPDKPFPRPSEELYTHLQTVLFPEALRVVQKDNTLFKGMGSITLFPGVATEDIWDSSDEAWKKLHMACLYSLMQGDPKEKVGKLIEAFKTMLPSGVATDEINEILGKEETESSISEMFELIMNTRLATIVGDLVTDMKMDDLNIDFEDPHELLRSLQNPQESEVVQTIVKRAQELLEDRIRTGRINQRELIREIETLRAKFQSTFGKYMNEMMTGARGNTTGNSAQVIMGNSPEARRARMQARLQKKLHEKSRK</sequence>
<evidence type="ECO:0000313" key="1">
    <source>
        <dbReference type="EMBL" id="QHU36548.1"/>
    </source>
</evidence>